<dbReference type="PROSITE" id="PS00061">
    <property type="entry name" value="ADH_SHORT"/>
    <property type="match status" value="1"/>
</dbReference>
<evidence type="ECO:0000313" key="4">
    <source>
        <dbReference type="EMBL" id="CEA09189.1"/>
    </source>
</evidence>
<dbReference type="FunFam" id="3.40.50.720:FF:000084">
    <property type="entry name" value="Short-chain dehydrogenase reductase"/>
    <property type="match status" value="1"/>
</dbReference>
<gene>
    <name evidence="4" type="primary">fabG_8</name>
    <name evidence="4" type="ORF">BN1051_02556</name>
</gene>
<dbReference type="PANTHER" id="PTHR43943:SF2">
    <property type="entry name" value="DEHYDROGENASE_REDUCTASE 4"/>
    <property type="match status" value="1"/>
</dbReference>
<dbReference type="SUPFAM" id="SSF51735">
    <property type="entry name" value="NAD(P)-binding Rossmann-fold domains"/>
    <property type="match status" value="1"/>
</dbReference>
<dbReference type="PRINTS" id="PR00081">
    <property type="entry name" value="GDHRDH"/>
</dbReference>
<accession>A0A078MSF3</accession>
<keyword evidence="2" id="KW-0560">Oxidoreductase</keyword>
<dbReference type="GO" id="GO:0016491">
    <property type="term" value="F:oxidoreductase activity"/>
    <property type="evidence" value="ECO:0007669"/>
    <property type="project" value="UniProtKB-KW"/>
</dbReference>
<evidence type="ECO:0000256" key="1">
    <source>
        <dbReference type="ARBA" id="ARBA00006484"/>
    </source>
</evidence>
<reference evidence="4" key="1">
    <citation type="submission" date="2014-07" db="EMBL/GenBank/DDBJ databases">
        <authorList>
            <person name="Urmite Genomes Urmite Genomes"/>
        </authorList>
    </citation>
    <scope>NUCLEOTIDE SEQUENCE</scope>
    <source>
        <strain evidence="4">11W110_air</strain>
    </source>
</reference>
<comment type="similarity">
    <text evidence="1">Belongs to the short-chain dehydrogenases/reductases (SDR) family.</text>
</comment>
<dbReference type="Gene3D" id="3.40.50.720">
    <property type="entry name" value="NAD(P)-binding Rossmann-like Domain"/>
    <property type="match status" value="1"/>
</dbReference>
<protein>
    <submittedName>
        <fullName evidence="4">3-oxoacyl-[acyl-carrier-protein] reductase FabG</fullName>
    </submittedName>
</protein>
<evidence type="ECO:0000256" key="2">
    <source>
        <dbReference type="ARBA" id="ARBA00023002"/>
    </source>
</evidence>
<dbReference type="SMART" id="SM00822">
    <property type="entry name" value="PKS_KR"/>
    <property type="match status" value="1"/>
</dbReference>
<proteinExistence type="inferred from homology"/>
<dbReference type="EMBL" id="LN483071">
    <property type="protein sequence ID" value="CEA09189.1"/>
    <property type="molecule type" value="Genomic_DNA"/>
</dbReference>
<dbReference type="InterPro" id="IPR057326">
    <property type="entry name" value="KR_dom"/>
</dbReference>
<dbReference type="InterPro" id="IPR020904">
    <property type="entry name" value="Sc_DH/Rdtase_CS"/>
</dbReference>
<sequence length="257" mass="26547">MTDFAPRLAGRTALITGASRGIGLAIARRFVAEGARVVITARKPELLAEAAAAFPEGTVLAVAGKSDDPDHQAQVLDTIAAEYGQLDILVNNAGINPVYGPLVDLDLDAARRILEVNLLGSLAWVQQACRHPKLDLRGRGGSVINLSSVSAQTPAANIAFYGISKAALEQLTRSLSVELAPTVRVNAVAPAVVKTDFARALYEGREDAVSAAYPLGRLGTPEDVSGAVAFLASDDAGWVTGQVLNLDGGLLVAGGSA</sequence>
<name>A0A078MSF3_9MICC</name>
<dbReference type="Pfam" id="PF13561">
    <property type="entry name" value="adh_short_C2"/>
    <property type="match status" value="1"/>
</dbReference>
<dbReference type="PANTHER" id="PTHR43943">
    <property type="entry name" value="DEHYDROGENASE/REDUCTASE (SDR FAMILY) MEMBER 4"/>
    <property type="match status" value="1"/>
</dbReference>
<dbReference type="InterPro" id="IPR002347">
    <property type="entry name" value="SDR_fam"/>
</dbReference>
<dbReference type="PATRIC" id="fig|1461584.3.peg.2528"/>
<dbReference type="AlphaFoldDB" id="A0A078MSF3"/>
<dbReference type="NCBIfam" id="NF005559">
    <property type="entry name" value="PRK07231.1"/>
    <property type="match status" value="1"/>
</dbReference>
<dbReference type="CDD" id="cd05233">
    <property type="entry name" value="SDR_c"/>
    <property type="match status" value="1"/>
</dbReference>
<feature type="domain" description="Ketoreductase" evidence="3">
    <location>
        <begin position="11"/>
        <end position="191"/>
    </location>
</feature>
<organism evidence="4">
    <name type="scientific">Arthrobacter saudimassiliensis</name>
    <dbReference type="NCBI Taxonomy" id="1461584"/>
    <lineage>
        <taxon>Bacteria</taxon>
        <taxon>Bacillati</taxon>
        <taxon>Actinomycetota</taxon>
        <taxon>Actinomycetes</taxon>
        <taxon>Micrococcales</taxon>
        <taxon>Micrococcaceae</taxon>
        <taxon>Arthrobacter</taxon>
    </lineage>
</organism>
<evidence type="ECO:0000259" key="3">
    <source>
        <dbReference type="SMART" id="SM00822"/>
    </source>
</evidence>
<dbReference type="PRINTS" id="PR00080">
    <property type="entry name" value="SDRFAMILY"/>
</dbReference>
<dbReference type="InterPro" id="IPR036291">
    <property type="entry name" value="NAD(P)-bd_dom_sf"/>
</dbReference>